<sequence>MPNFELRVEDLSHPGTRIFFANVNPEEALREAVVSVCSWLFTLQDVPLNVQNVRLVLRNMPGVAYTTGSYTHKEIHFALSHIENSATRARDEIRGVLTHEMVHCFQYNAKGTCPGGLIEGIADWVRLNAGLGPPHWKEGRGRKWDAGYESTAYFLSWIEAQSGRGTIRNLNLGLEDRQYSDAVFQDLTGSSIQDLWRLYRLDLETRGVV</sequence>
<dbReference type="Proteomes" id="UP000194127">
    <property type="component" value="Unassembled WGS sequence"/>
</dbReference>
<dbReference type="Pfam" id="PF04450">
    <property type="entry name" value="BSP"/>
    <property type="match status" value="1"/>
</dbReference>
<name>A0A1X6NEL1_9APHY</name>
<accession>A0A1X6NEL1</accession>
<dbReference type="GeneID" id="36323019"/>
<evidence type="ECO:0000313" key="1">
    <source>
        <dbReference type="EMBL" id="OSX66952.1"/>
    </source>
</evidence>
<dbReference type="EMBL" id="KZ110591">
    <property type="protein sequence ID" value="OSX66952.1"/>
    <property type="molecule type" value="Genomic_DNA"/>
</dbReference>
<dbReference type="PANTHER" id="PTHR33321">
    <property type="match status" value="1"/>
</dbReference>
<dbReference type="AlphaFoldDB" id="A0A1X6NEL1"/>
<proteinExistence type="predicted"/>
<dbReference type="RefSeq" id="XP_024343746.1">
    <property type="nucleotide sequence ID" value="XM_024478069.1"/>
</dbReference>
<dbReference type="STRING" id="670580.A0A1X6NEL1"/>
<dbReference type="InterPro" id="IPR007541">
    <property type="entry name" value="Uncharacterised_BSP"/>
</dbReference>
<organism evidence="1 2">
    <name type="scientific">Postia placenta MAD-698-R-SB12</name>
    <dbReference type="NCBI Taxonomy" id="670580"/>
    <lineage>
        <taxon>Eukaryota</taxon>
        <taxon>Fungi</taxon>
        <taxon>Dikarya</taxon>
        <taxon>Basidiomycota</taxon>
        <taxon>Agaricomycotina</taxon>
        <taxon>Agaricomycetes</taxon>
        <taxon>Polyporales</taxon>
        <taxon>Adustoporiaceae</taxon>
        <taxon>Rhodonia</taxon>
    </lineage>
</organism>
<dbReference type="PANTHER" id="PTHR33321:SF12">
    <property type="entry name" value="PLANT BASIC SECRETORY PROTEIN (BSP) FAMILY PROTEIN"/>
    <property type="match status" value="1"/>
</dbReference>
<reference evidence="1 2" key="1">
    <citation type="submission" date="2017-04" db="EMBL/GenBank/DDBJ databases">
        <title>Genome Sequence of the Model Brown-Rot Fungus Postia placenta SB12.</title>
        <authorList>
            <consortium name="DOE Joint Genome Institute"/>
            <person name="Gaskell J."/>
            <person name="Kersten P."/>
            <person name="Larrondo L.F."/>
            <person name="Canessa P."/>
            <person name="Martinez D."/>
            <person name="Hibbett D."/>
            <person name="Schmoll M."/>
            <person name="Kubicek C.P."/>
            <person name="Martinez A.T."/>
            <person name="Yadav J."/>
            <person name="Master E."/>
            <person name="Magnuson J.K."/>
            <person name="James T."/>
            <person name="Yaver D."/>
            <person name="Berka R."/>
            <person name="Labutti K."/>
            <person name="Lipzen A."/>
            <person name="Aerts A."/>
            <person name="Barry K."/>
            <person name="Henrissat B."/>
            <person name="Blanchette R."/>
            <person name="Grigoriev I."/>
            <person name="Cullen D."/>
        </authorList>
    </citation>
    <scope>NUCLEOTIDE SEQUENCE [LARGE SCALE GENOMIC DNA]</scope>
    <source>
        <strain evidence="1 2">MAD-698-R-SB12</strain>
    </source>
</reference>
<dbReference type="OrthoDB" id="891726at2759"/>
<keyword evidence="2" id="KW-1185">Reference proteome</keyword>
<evidence type="ECO:0000313" key="2">
    <source>
        <dbReference type="Proteomes" id="UP000194127"/>
    </source>
</evidence>
<evidence type="ECO:0008006" key="3">
    <source>
        <dbReference type="Google" id="ProtNLM"/>
    </source>
</evidence>
<gene>
    <name evidence="1" type="ORF">POSPLADRAFT_1042246</name>
</gene>
<protein>
    <recommendedName>
        <fullName evidence="3">Plant basic secretory protein</fullName>
    </recommendedName>
</protein>